<organism evidence="1 2">
    <name type="scientific">Durio zibethinus</name>
    <name type="common">Durian</name>
    <dbReference type="NCBI Taxonomy" id="66656"/>
    <lineage>
        <taxon>Eukaryota</taxon>
        <taxon>Viridiplantae</taxon>
        <taxon>Streptophyta</taxon>
        <taxon>Embryophyta</taxon>
        <taxon>Tracheophyta</taxon>
        <taxon>Spermatophyta</taxon>
        <taxon>Magnoliopsida</taxon>
        <taxon>eudicotyledons</taxon>
        <taxon>Gunneridae</taxon>
        <taxon>Pentapetalae</taxon>
        <taxon>rosids</taxon>
        <taxon>malvids</taxon>
        <taxon>Malvales</taxon>
        <taxon>Malvaceae</taxon>
        <taxon>Helicteroideae</taxon>
        <taxon>Durio</taxon>
    </lineage>
</organism>
<dbReference type="Proteomes" id="UP000515121">
    <property type="component" value="Unplaced"/>
</dbReference>
<dbReference type="GeneID" id="111307182"/>
<dbReference type="InterPro" id="IPR001680">
    <property type="entry name" value="WD40_rpt"/>
</dbReference>
<dbReference type="PANTHER" id="PTHR46866:SF1">
    <property type="entry name" value="GH12955P"/>
    <property type="match status" value="1"/>
</dbReference>
<dbReference type="KEGG" id="dzi:111307182"/>
<accession>A0A6P6A7N6</accession>
<dbReference type="AlphaFoldDB" id="A0A6P6A7N6"/>
<dbReference type="PANTHER" id="PTHR46866">
    <property type="entry name" value="GH12955P"/>
    <property type="match status" value="1"/>
</dbReference>
<dbReference type="InterPro" id="IPR015943">
    <property type="entry name" value="WD40/YVTN_repeat-like_dom_sf"/>
</dbReference>
<dbReference type="Pfam" id="PF00400">
    <property type="entry name" value="WD40"/>
    <property type="match status" value="1"/>
</dbReference>
<protein>
    <submittedName>
        <fullName evidence="2">Protein GFS12-like</fullName>
    </submittedName>
</protein>
<evidence type="ECO:0000313" key="1">
    <source>
        <dbReference type="Proteomes" id="UP000515121"/>
    </source>
</evidence>
<dbReference type="InterPro" id="IPR036322">
    <property type="entry name" value="WD40_repeat_dom_sf"/>
</dbReference>
<gene>
    <name evidence="2" type="primary">LOC111307182</name>
</gene>
<dbReference type="Gene3D" id="2.130.10.10">
    <property type="entry name" value="YVTN repeat-like/Quinoprotein amine dehydrogenase"/>
    <property type="match status" value="2"/>
</dbReference>
<proteinExistence type="predicted"/>
<dbReference type="OrthoDB" id="25906at2759"/>
<dbReference type="RefSeq" id="XP_022760933.1">
    <property type="nucleotide sequence ID" value="XM_022905198.1"/>
</dbReference>
<dbReference type="SMART" id="SM00320">
    <property type="entry name" value="WD40"/>
    <property type="match status" value="5"/>
</dbReference>
<name>A0A6P6A7N6_DURZI</name>
<sequence length="506" mass="56018">MNYFTSSMFFPECRLLLYPSFASLLGIEKLRQCCATWLLLEQFLLRFHNWKWEYTGESPRSGVENLIAKVPLLSKGSTSDYGPAKLLLNGVGWSIPQSQGIRGAKNLMPQRHLANANQSSVQTHETASNHFKREPWFWFPTPAAGWDGSDLVGRFGSPKDEFPWKIRASVLSSVRAHQGALRSLAVCQDENTVFTAGIGPGFKGTVQKWDLTRINCVSGYYGHEEVVNDICILSLSGRIASCDGTIHVWNGQTGKLISIFSEPSTDSLHLASPLSSPSKISADHVDMLNSNTLSSGVLSSPFDGSLYTCMHYLEHVEKVVVGTGNGSLRFIDVSKAESFIYGKGEFSESAFLLLSLPYLTKFWSLPLFDVRSGNVIACWRAHDGYVTKLAAPEEHLLVSSSLTRLWRIWDLRRNLPEPVTFKGHSDGISGFSLWGQDVISISRNKIGLSSLAKSADEDGQHRVIPQKLYSSDNGSRNMSVLSSISIIPFSRLFVVGTEDGYLRICC</sequence>
<evidence type="ECO:0000313" key="2">
    <source>
        <dbReference type="RefSeq" id="XP_022760933.1"/>
    </source>
</evidence>
<dbReference type="SUPFAM" id="SSF50978">
    <property type="entry name" value="WD40 repeat-like"/>
    <property type="match status" value="1"/>
</dbReference>
<reference evidence="2" key="1">
    <citation type="submission" date="2025-08" db="UniProtKB">
        <authorList>
            <consortium name="RefSeq"/>
        </authorList>
    </citation>
    <scope>IDENTIFICATION</scope>
    <source>
        <tissue evidence="2">Fruit stalk</tissue>
    </source>
</reference>
<keyword evidence="1" id="KW-1185">Reference proteome</keyword>